<comment type="caution">
    <text evidence="1">The sequence shown here is derived from an EMBL/GenBank/DDBJ whole genome shotgun (WGS) entry which is preliminary data.</text>
</comment>
<evidence type="ECO:0008006" key="3">
    <source>
        <dbReference type="Google" id="ProtNLM"/>
    </source>
</evidence>
<reference evidence="1 2" key="1">
    <citation type="journal article" date="2015" name="Antonie Van Leeuwenhoek">
        <title>Pseudooceanicola atlanticus gen. nov. sp. nov., isolated from surface seawater of the Atlantic Ocean and reclassification of Oceanicola batsensis, Oceanicola marinus, Oceanicola nitratireducens, Oceanicola nanhaiensis, Oceanicola antarcticus and Oceanicola flagellatus, as Pseudooceanicola batsensis comb. nov., Pseudooceanicola marinus comb. nov., Pseudooceanicola nitratireducens comb. nov., Pseudooceanicola nanhaiensis comb. nov., Pseudooceanicola antarcticus comb. nov., and Pseudooceanicola flagellatus comb. nov.</title>
        <authorList>
            <person name="Lai Q."/>
            <person name="Li G."/>
            <person name="Liu X."/>
            <person name="Du Y."/>
            <person name="Sun F."/>
            <person name="Shao Z."/>
        </authorList>
    </citation>
    <scope>NUCLEOTIDE SEQUENCE [LARGE SCALE GENOMIC DNA]</scope>
    <source>
        <strain evidence="1 2">22II-s11g</strain>
    </source>
</reference>
<name>A0A0A0EFV2_9RHOB</name>
<proteinExistence type="predicted"/>
<dbReference type="SUPFAM" id="SSF53474">
    <property type="entry name" value="alpha/beta-Hydrolases"/>
    <property type="match status" value="1"/>
</dbReference>
<accession>A0A0A0EFV2</accession>
<evidence type="ECO:0000313" key="1">
    <source>
        <dbReference type="EMBL" id="KGM48087.1"/>
    </source>
</evidence>
<keyword evidence="2" id="KW-1185">Reference proteome</keyword>
<evidence type="ECO:0000313" key="2">
    <source>
        <dbReference type="Proteomes" id="UP000030004"/>
    </source>
</evidence>
<sequence>MALLRVNLGENGLELHEGGDDPGPTLTAQADGSGPIIVMIHGFKFAPGDPVHCPHDHILSLARDHTCWKAKSWPRELGLDRDDRLGIAFGWPARGSIWQAYERAEAAGLALADLIRHLHRAAPHRPIHAIAHSLGARVVLSALPHLPPGALNRAILLAGAEYSGRAEAALDSAAGRKIEVISVTSRENRLYDRLLESVIPSPERGDLSLGRRAPDRPNWLTLPIDRPDLLTGLAAQGFRIAGPERRICHWSAYLRPGVFALYAALVAEPTPLPLTRLQRLVATDPPPLRPARRRYRMPQISLPLPLMRNASS</sequence>
<dbReference type="eggNOG" id="COG1075">
    <property type="taxonomic scope" value="Bacteria"/>
</dbReference>
<dbReference type="STRING" id="1461694.ATO9_13980"/>
<protein>
    <recommendedName>
        <fullName evidence="3">AB hydrolase-1 domain-containing protein</fullName>
    </recommendedName>
</protein>
<organism evidence="1 2">
    <name type="scientific">Pseudooceanicola atlanticus</name>
    <dbReference type="NCBI Taxonomy" id="1461694"/>
    <lineage>
        <taxon>Bacteria</taxon>
        <taxon>Pseudomonadati</taxon>
        <taxon>Pseudomonadota</taxon>
        <taxon>Alphaproteobacteria</taxon>
        <taxon>Rhodobacterales</taxon>
        <taxon>Paracoccaceae</taxon>
        <taxon>Pseudooceanicola</taxon>
    </lineage>
</organism>
<dbReference type="AlphaFoldDB" id="A0A0A0EFV2"/>
<dbReference type="Pfam" id="PF05990">
    <property type="entry name" value="DUF900"/>
    <property type="match status" value="1"/>
</dbReference>
<dbReference type="RefSeq" id="WP_043750523.1">
    <property type="nucleotide sequence ID" value="NZ_CP051248.1"/>
</dbReference>
<gene>
    <name evidence="1" type="ORF">ATO9_13980</name>
</gene>
<dbReference type="InterPro" id="IPR029058">
    <property type="entry name" value="AB_hydrolase_fold"/>
</dbReference>
<dbReference type="InterPro" id="IPR010297">
    <property type="entry name" value="DUF900_hydrolase"/>
</dbReference>
<dbReference type="Gene3D" id="3.40.50.1820">
    <property type="entry name" value="alpha/beta hydrolase"/>
    <property type="match status" value="1"/>
</dbReference>
<dbReference type="Proteomes" id="UP000030004">
    <property type="component" value="Unassembled WGS sequence"/>
</dbReference>
<dbReference type="EMBL" id="AQQX01000005">
    <property type="protein sequence ID" value="KGM48087.1"/>
    <property type="molecule type" value="Genomic_DNA"/>
</dbReference>